<feature type="signal peptide" evidence="3">
    <location>
        <begin position="1"/>
        <end position="24"/>
    </location>
</feature>
<dbReference type="GO" id="GO:0071949">
    <property type="term" value="F:FAD binding"/>
    <property type="evidence" value="ECO:0007669"/>
    <property type="project" value="InterPro"/>
</dbReference>
<comment type="caution">
    <text evidence="5">The sequence shown here is derived from an EMBL/GenBank/DDBJ whole genome shotgun (WGS) entry which is preliminary data.</text>
</comment>
<dbReference type="GO" id="GO:0016491">
    <property type="term" value="F:oxidoreductase activity"/>
    <property type="evidence" value="ECO:0007669"/>
    <property type="project" value="UniProtKB-KW"/>
</dbReference>
<evidence type="ECO:0000313" key="6">
    <source>
        <dbReference type="Proteomes" id="UP000824998"/>
    </source>
</evidence>
<dbReference type="PANTHER" id="PTHR13878:SF91">
    <property type="entry name" value="FAD BINDING DOMAIN PROTEIN (AFU_ORTHOLOGUE AFUA_6G12070)-RELATED"/>
    <property type="match status" value="1"/>
</dbReference>
<comment type="similarity">
    <text evidence="1">Belongs to the oxygen-dependent FAD-linked oxidoreductase family.</text>
</comment>
<gene>
    <name evidence="5" type="ORF">BJ875DRAFT_529554</name>
</gene>
<dbReference type="InterPro" id="IPR036318">
    <property type="entry name" value="FAD-bd_PCMH-like_sf"/>
</dbReference>
<dbReference type="Gene3D" id="3.30.465.10">
    <property type="match status" value="2"/>
</dbReference>
<dbReference type="PROSITE" id="PS51387">
    <property type="entry name" value="FAD_PCMH"/>
    <property type="match status" value="1"/>
</dbReference>
<name>A0A9P7YKK1_9HELO</name>
<dbReference type="InterPro" id="IPR016169">
    <property type="entry name" value="FAD-bd_PCMH_sub2"/>
</dbReference>
<keyword evidence="3" id="KW-0732">Signal</keyword>
<evidence type="ECO:0000313" key="5">
    <source>
        <dbReference type="EMBL" id="KAG9235252.1"/>
    </source>
</evidence>
<evidence type="ECO:0000256" key="3">
    <source>
        <dbReference type="SAM" id="SignalP"/>
    </source>
</evidence>
<feature type="chain" id="PRO_5040283057" description="FAD-binding PCMH-type domain-containing protein" evidence="3">
    <location>
        <begin position="25"/>
        <end position="589"/>
    </location>
</feature>
<dbReference type="PANTHER" id="PTHR13878">
    <property type="entry name" value="GULONOLACTONE OXIDASE"/>
    <property type="match status" value="1"/>
</dbReference>
<evidence type="ECO:0000256" key="2">
    <source>
        <dbReference type="ARBA" id="ARBA00023002"/>
    </source>
</evidence>
<keyword evidence="2" id="KW-0560">Oxidoreductase</keyword>
<dbReference type="SUPFAM" id="SSF56176">
    <property type="entry name" value="FAD-binding/transporter-associated domain-like"/>
    <property type="match status" value="1"/>
</dbReference>
<keyword evidence="6" id="KW-1185">Reference proteome</keyword>
<dbReference type="Pfam" id="PF08031">
    <property type="entry name" value="BBE"/>
    <property type="match status" value="1"/>
</dbReference>
<dbReference type="Proteomes" id="UP000824998">
    <property type="component" value="Unassembled WGS sequence"/>
</dbReference>
<dbReference type="InterPro" id="IPR016166">
    <property type="entry name" value="FAD-bd_PCMH"/>
</dbReference>
<dbReference type="AlphaFoldDB" id="A0A9P7YKK1"/>
<feature type="domain" description="FAD-binding PCMH-type" evidence="4">
    <location>
        <begin position="132"/>
        <end position="311"/>
    </location>
</feature>
<evidence type="ECO:0000259" key="4">
    <source>
        <dbReference type="PROSITE" id="PS51387"/>
    </source>
</evidence>
<evidence type="ECO:0000256" key="1">
    <source>
        <dbReference type="ARBA" id="ARBA00005466"/>
    </source>
</evidence>
<reference evidence="5" key="1">
    <citation type="journal article" date="2021" name="IMA Fungus">
        <title>Genomic characterization of three marine fungi, including Emericellopsis atlantica sp. nov. with signatures of a generalist lifestyle and marine biomass degradation.</title>
        <authorList>
            <person name="Hagestad O.C."/>
            <person name="Hou L."/>
            <person name="Andersen J.H."/>
            <person name="Hansen E.H."/>
            <person name="Altermark B."/>
            <person name="Li C."/>
            <person name="Kuhnert E."/>
            <person name="Cox R.J."/>
            <person name="Crous P.W."/>
            <person name="Spatafora J.W."/>
            <person name="Lail K."/>
            <person name="Amirebrahimi M."/>
            <person name="Lipzen A."/>
            <person name="Pangilinan J."/>
            <person name="Andreopoulos W."/>
            <person name="Hayes R.D."/>
            <person name="Ng V."/>
            <person name="Grigoriev I.V."/>
            <person name="Jackson S.A."/>
            <person name="Sutton T.D.S."/>
            <person name="Dobson A.D.W."/>
            <person name="Rama T."/>
        </authorList>
    </citation>
    <scope>NUCLEOTIDE SEQUENCE</scope>
    <source>
        <strain evidence="5">TRa018bII</strain>
    </source>
</reference>
<dbReference type="OrthoDB" id="9983560at2759"/>
<protein>
    <recommendedName>
        <fullName evidence="4">FAD-binding PCMH-type domain-containing protein</fullName>
    </recommendedName>
</protein>
<sequence length="589" mass="65455">MSYLLKTCRILALSVLLWHMTANAEVSSTRSAASTELFDVFPRDKAWPSKDTWGLFNGLLNGTLLSTVPIAAPCYGNWESYNRGRCERIGKSFTDPYFFFTSSENDQNSIMFPLFQGGTCLPIDNPNGYCAIGGYPVYTVNVSTVAQIQLAVNFARNANLRLVVKNTGHCYLGKSSGAGALSVWTHNLKDIRHIEKYEAGAYQGKAMNIGACVTVGEVYSAAHEARVTAVGGNCESVGYAGGYIAGGGHSPLSNLHGMAADHVLALELMTASGQFITASSTSNPELFWALRGGGGSTFGIVTSIIIRVHRRLPVTTSFFSFSTSEKISEDIFWAGVRAYFGMFIPFTYAGTSSYSWIYRNKNKASYTFEMKPFFAPNHLLTEFAPLTKTLFDQLTRLGISPLRQTWHDEHVGTWTSRSGNRLFPRSSWEDPVKFNKTFEMLRRHSEKGYMFGGYHMAPNNNPFNVDNAVNPAFRNAIAFLVTMTSWATNSTESQIKEISENFTNEVMKLWRDIAPVSEGGGSYLNEAVVNEPEWQESFYGSNYKRLGEIKRKWDPEGVFYATTGVGSEDWDLRNEDQVVTTQNGRLCHV</sequence>
<accession>A0A9P7YKK1</accession>
<dbReference type="InterPro" id="IPR050432">
    <property type="entry name" value="FAD-linked_Oxidoreductases_BP"/>
</dbReference>
<proteinExistence type="inferred from homology"/>
<organism evidence="5 6">
    <name type="scientific">Amylocarpus encephaloides</name>
    <dbReference type="NCBI Taxonomy" id="45428"/>
    <lineage>
        <taxon>Eukaryota</taxon>
        <taxon>Fungi</taxon>
        <taxon>Dikarya</taxon>
        <taxon>Ascomycota</taxon>
        <taxon>Pezizomycotina</taxon>
        <taxon>Leotiomycetes</taxon>
        <taxon>Helotiales</taxon>
        <taxon>Helotiales incertae sedis</taxon>
        <taxon>Amylocarpus</taxon>
    </lineage>
</organism>
<dbReference type="InterPro" id="IPR006094">
    <property type="entry name" value="Oxid_FAD_bind_N"/>
</dbReference>
<dbReference type="EMBL" id="MU251437">
    <property type="protein sequence ID" value="KAG9235252.1"/>
    <property type="molecule type" value="Genomic_DNA"/>
</dbReference>
<dbReference type="InterPro" id="IPR012951">
    <property type="entry name" value="BBE"/>
</dbReference>
<dbReference type="Pfam" id="PF01565">
    <property type="entry name" value="FAD_binding_4"/>
    <property type="match status" value="1"/>
</dbReference>